<evidence type="ECO:0000256" key="1">
    <source>
        <dbReference type="ARBA" id="ARBA00000966"/>
    </source>
</evidence>
<comment type="catalytic activity">
    <reaction evidence="1">
        <text>Endohydrolysis of (1-&gt;4)-beta-D-glucosidic linkages in cellulose, lichenin and cereal beta-D-glucans.</text>
        <dbReference type="EC" id="3.2.1.4"/>
    </reaction>
</comment>
<sequence length="103" mass="11471">MYHCQDTPKVAHPVKDHDCWEKPKDMDTDRTIYTVHAPNAASDVVGEMEAALASSSIAFKCLRSGFLIDVVILCWNNLLRIEEEIGAKAVYAGANFCKPVEPY</sequence>
<dbReference type="EC" id="3.2.1.4" evidence="3"/>
<evidence type="ECO:0000256" key="5">
    <source>
        <dbReference type="ARBA" id="ARBA00023001"/>
    </source>
</evidence>
<keyword evidence="7" id="KW-0326">Glycosidase</keyword>
<dbReference type="SUPFAM" id="SSF48208">
    <property type="entry name" value="Six-hairpin glycosidases"/>
    <property type="match status" value="1"/>
</dbReference>
<dbReference type="InterPro" id="IPR008928">
    <property type="entry name" value="6-hairpin_glycosidase_sf"/>
</dbReference>
<evidence type="ECO:0000256" key="2">
    <source>
        <dbReference type="ARBA" id="ARBA00007072"/>
    </source>
</evidence>
<dbReference type="AlphaFoldDB" id="A0A6L2NY84"/>
<dbReference type="Pfam" id="PF00759">
    <property type="entry name" value="Glyco_hydro_9"/>
    <property type="match status" value="1"/>
</dbReference>
<dbReference type="GO" id="GO:0030245">
    <property type="term" value="P:cellulose catabolic process"/>
    <property type="evidence" value="ECO:0007669"/>
    <property type="project" value="UniProtKB-KW"/>
</dbReference>
<dbReference type="EMBL" id="BKCJ010010357">
    <property type="protein sequence ID" value="GEU91218.1"/>
    <property type="molecule type" value="Genomic_DNA"/>
</dbReference>
<evidence type="ECO:0000256" key="7">
    <source>
        <dbReference type="ARBA" id="ARBA00023295"/>
    </source>
</evidence>
<evidence type="ECO:0000256" key="3">
    <source>
        <dbReference type="ARBA" id="ARBA00012601"/>
    </source>
</evidence>
<evidence type="ECO:0000313" key="10">
    <source>
        <dbReference type="EMBL" id="GEU91218.1"/>
    </source>
</evidence>
<keyword evidence="5" id="KW-0136">Cellulose degradation</keyword>
<dbReference type="GO" id="GO:0008810">
    <property type="term" value="F:cellulase activity"/>
    <property type="evidence" value="ECO:0007669"/>
    <property type="project" value="UniProtKB-EC"/>
</dbReference>
<dbReference type="PANTHER" id="PTHR22298">
    <property type="entry name" value="ENDO-1,4-BETA-GLUCANASE"/>
    <property type="match status" value="1"/>
</dbReference>
<dbReference type="InterPro" id="IPR012341">
    <property type="entry name" value="6hp_glycosidase-like_sf"/>
</dbReference>
<comment type="similarity">
    <text evidence="2">Belongs to the glycosyl hydrolase 9 (cellulase E) family.</text>
</comment>
<proteinExistence type="inferred from homology"/>
<evidence type="ECO:0000256" key="8">
    <source>
        <dbReference type="ARBA" id="ARBA00023326"/>
    </source>
</evidence>
<reference evidence="10" key="1">
    <citation type="journal article" date="2019" name="Sci. Rep.">
        <title>Draft genome of Tanacetum cinerariifolium, the natural source of mosquito coil.</title>
        <authorList>
            <person name="Yamashiro T."/>
            <person name="Shiraishi A."/>
            <person name="Satake H."/>
            <person name="Nakayama K."/>
        </authorList>
    </citation>
    <scope>NUCLEOTIDE SEQUENCE</scope>
</reference>
<accession>A0A6L2NY84</accession>
<dbReference type="Gene3D" id="1.50.10.10">
    <property type="match status" value="1"/>
</dbReference>
<comment type="caution">
    <text evidence="10">The sequence shown here is derived from an EMBL/GenBank/DDBJ whole genome shotgun (WGS) entry which is preliminary data.</text>
</comment>
<evidence type="ECO:0000259" key="9">
    <source>
        <dbReference type="Pfam" id="PF00759"/>
    </source>
</evidence>
<name>A0A6L2NY84_TANCI</name>
<feature type="domain" description="Glycoside hydrolase family 9" evidence="9">
    <location>
        <begin position="10"/>
        <end position="60"/>
    </location>
</feature>
<evidence type="ECO:0000256" key="4">
    <source>
        <dbReference type="ARBA" id="ARBA00022801"/>
    </source>
</evidence>
<dbReference type="InterPro" id="IPR001701">
    <property type="entry name" value="Glyco_hydro_9"/>
</dbReference>
<protein>
    <recommendedName>
        <fullName evidence="3">cellulase</fullName>
        <ecNumber evidence="3">3.2.1.4</ecNumber>
    </recommendedName>
</protein>
<gene>
    <name evidence="10" type="ORF">Tci_063196</name>
</gene>
<organism evidence="10">
    <name type="scientific">Tanacetum cinerariifolium</name>
    <name type="common">Dalmatian daisy</name>
    <name type="synonym">Chrysanthemum cinerariifolium</name>
    <dbReference type="NCBI Taxonomy" id="118510"/>
    <lineage>
        <taxon>Eukaryota</taxon>
        <taxon>Viridiplantae</taxon>
        <taxon>Streptophyta</taxon>
        <taxon>Embryophyta</taxon>
        <taxon>Tracheophyta</taxon>
        <taxon>Spermatophyta</taxon>
        <taxon>Magnoliopsida</taxon>
        <taxon>eudicotyledons</taxon>
        <taxon>Gunneridae</taxon>
        <taxon>Pentapetalae</taxon>
        <taxon>asterids</taxon>
        <taxon>campanulids</taxon>
        <taxon>Asterales</taxon>
        <taxon>Asteraceae</taxon>
        <taxon>Asteroideae</taxon>
        <taxon>Anthemideae</taxon>
        <taxon>Anthemidinae</taxon>
        <taxon>Tanacetum</taxon>
    </lineage>
</organism>
<evidence type="ECO:0000256" key="6">
    <source>
        <dbReference type="ARBA" id="ARBA00023277"/>
    </source>
</evidence>
<keyword evidence="6" id="KW-0119">Carbohydrate metabolism</keyword>
<keyword evidence="8" id="KW-0624">Polysaccharide degradation</keyword>
<keyword evidence="4" id="KW-0378">Hydrolase</keyword>